<evidence type="ECO:0000313" key="2">
    <source>
        <dbReference type="Proteomes" id="UP001158576"/>
    </source>
</evidence>
<proteinExistence type="predicted"/>
<protein>
    <submittedName>
        <fullName evidence="1">Oidioi.mRNA.OKI2018_I69.XSR.g13769.t1.cds</fullName>
    </submittedName>
</protein>
<name>A0ABN7S8B4_OIKDI</name>
<reference evidence="1 2" key="1">
    <citation type="submission" date="2021-04" db="EMBL/GenBank/DDBJ databases">
        <authorList>
            <person name="Bliznina A."/>
        </authorList>
    </citation>
    <scope>NUCLEOTIDE SEQUENCE [LARGE SCALE GENOMIC DNA]</scope>
</reference>
<sequence>MSYDDSLEECQHEHVFERLAKRYVQPGADVHVGAADGEYCISDLRYFGSLKNSRHVITHFFADFLLLDSASLLSSGRLFGGVSWNVCTLALSK</sequence>
<dbReference type="Proteomes" id="UP001158576">
    <property type="component" value="Chromosome XSR"/>
</dbReference>
<organism evidence="1 2">
    <name type="scientific">Oikopleura dioica</name>
    <name type="common">Tunicate</name>
    <dbReference type="NCBI Taxonomy" id="34765"/>
    <lineage>
        <taxon>Eukaryota</taxon>
        <taxon>Metazoa</taxon>
        <taxon>Chordata</taxon>
        <taxon>Tunicata</taxon>
        <taxon>Appendicularia</taxon>
        <taxon>Copelata</taxon>
        <taxon>Oikopleuridae</taxon>
        <taxon>Oikopleura</taxon>
    </lineage>
</organism>
<gene>
    <name evidence="1" type="ORF">OKIOD_LOCUS5327</name>
</gene>
<evidence type="ECO:0000313" key="1">
    <source>
        <dbReference type="EMBL" id="CAG5094677.1"/>
    </source>
</evidence>
<dbReference type="EMBL" id="OU015569">
    <property type="protein sequence ID" value="CAG5094677.1"/>
    <property type="molecule type" value="Genomic_DNA"/>
</dbReference>
<accession>A0ABN7S8B4</accession>
<keyword evidence="2" id="KW-1185">Reference proteome</keyword>